<reference evidence="2 3" key="1">
    <citation type="submission" date="2016-03" db="EMBL/GenBank/DDBJ databases">
        <title>Genome sequence of Nesiotobacter sp. nov., a moderately halophilic alphaproteobacterium isolated from the Yellow Sea, China.</title>
        <authorList>
            <person name="Zhang G."/>
            <person name="Zhang R."/>
        </authorList>
    </citation>
    <scope>NUCLEOTIDE SEQUENCE [LARGE SCALE GENOMIC DNA]</scope>
    <source>
        <strain evidence="2 3">WB1-6</strain>
    </source>
</reference>
<dbReference type="Pfam" id="PF09538">
    <property type="entry name" value="FYDLN_acid"/>
    <property type="match status" value="1"/>
</dbReference>
<evidence type="ECO:0008006" key="4">
    <source>
        <dbReference type="Google" id="ProtNLM"/>
    </source>
</evidence>
<proteinExistence type="predicted"/>
<comment type="caution">
    <text evidence="2">The sequence shown here is derived from an EMBL/GenBank/DDBJ whole genome shotgun (WGS) entry which is preliminary data.</text>
</comment>
<evidence type="ECO:0000313" key="3">
    <source>
        <dbReference type="Proteomes" id="UP000185783"/>
    </source>
</evidence>
<organism evidence="2 3">
    <name type="scientific">Pseudovibrio exalbescens</name>
    <dbReference type="NCBI Taxonomy" id="197461"/>
    <lineage>
        <taxon>Bacteria</taxon>
        <taxon>Pseudomonadati</taxon>
        <taxon>Pseudomonadota</taxon>
        <taxon>Alphaproteobacteria</taxon>
        <taxon>Hyphomicrobiales</taxon>
        <taxon>Stappiaceae</taxon>
        <taxon>Pseudovibrio</taxon>
    </lineage>
</organism>
<evidence type="ECO:0000313" key="2">
    <source>
        <dbReference type="EMBL" id="OKL44697.1"/>
    </source>
</evidence>
<dbReference type="STRING" id="197461.A3843_08185"/>
<keyword evidence="3" id="KW-1185">Reference proteome</keyword>
<dbReference type="RefSeq" id="WP_028480631.1">
    <property type="nucleotide sequence ID" value="NZ_LVVZ01000014.1"/>
</dbReference>
<dbReference type="Proteomes" id="UP000185783">
    <property type="component" value="Unassembled WGS sequence"/>
</dbReference>
<name>A0A1U7JJ03_9HYPH</name>
<gene>
    <name evidence="2" type="ORF">A3843_08185</name>
</gene>
<feature type="compositionally biased region" description="Acidic residues" evidence="1">
    <location>
        <begin position="70"/>
        <end position="115"/>
    </location>
</feature>
<dbReference type="OrthoDB" id="9815689at2"/>
<dbReference type="EMBL" id="LVVZ01000014">
    <property type="protein sequence ID" value="OKL44697.1"/>
    <property type="molecule type" value="Genomic_DNA"/>
</dbReference>
<accession>A0A1U7JJ03</accession>
<sequence>MARPELGTKRLCAACGAKYYDLNRDPITCPKCGEVFDLGITVKTAKAAKVVQAEEEEDVLEPQGAEIVSLEDADAEVSGGDDDVPDLDEAGIDDEDISTGDDDDVFLDEDDDDGETVPGIVVSRDDEES</sequence>
<dbReference type="NCBIfam" id="TIGR02300">
    <property type="entry name" value="FYDLN_acid"/>
    <property type="match status" value="1"/>
</dbReference>
<dbReference type="AlphaFoldDB" id="A0A1U7JJ03"/>
<protein>
    <recommendedName>
        <fullName evidence="4">TIGR02300 family protein</fullName>
    </recommendedName>
</protein>
<feature type="region of interest" description="Disordered" evidence="1">
    <location>
        <begin position="70"/>
        <end position="129"/>
    </location>
</feature>
<dbReference type="InterPro" id="IPR012644">
    <property type="entry name" value="CHP02300_FYDLN_acid"/>
</dbReference>
<evidence type="ECO:0000256" key="1">
    <source>
        <dbReference type="SAM" id="MobiDB-lite"/>
    </source>
</evidence>